<dbReference type="Pfam" id="PF12828">
    <property type="entry name" value="PXB"/>
    <property type="match status" value="1"/>
</dbReference>
<feature type="region of interest" description="Disordered" evidence="1">
    <location>
        <begin position="995"/>
        <end position="1024"/>
    </location>
</feature>
<evidence type="ECO:0000313" key="5">
    <source>
        <dbReference type="EMBL" id="TIC65532.1"/>
    </source>
</evidence>
<feature type="compositionally biased region" description="Low complexity" evidence="1">
    <location>
        <begin position="935"/>
        <end position="958"/>
    </location>
</feature>
<protein>
    <recommendedName>
        <fullName evidence="8">SAP domain-containing protein</fullName>
    </recommendedName>
</protein>
<dbReference type="GO" id="GO:0035091">
    <property type="term" value="F:phosphatidylinositol binding"/>
    <property type="evidence" value="ECO:0007669"/>
    <property type="project" value="InterPro"/>
</dbReference>
<sequence>MSEEGVNNLLGDSVRELRKLNLNKLEHELGCNTTELTPLRSHYLKKHLISQEIDNELDVLSHPDALSLFGPPFKQSTRVPDIDIPFLKLIFREFVITFPFLKSAPDNFWSDKVQVFVKEFLERNLASTGDEEELTKRRALKMKIQKHLAVLLSSGCKIEGGEAVVKVDGSDIVANKARPSCANSYKMQVNVVTLRVPQKRGIMHNRAHEVGYILFSQRSGSLKHFRSLSSIQNWLEMMEMYKKYTWVEDTKTLNCWPKMLLRNEFPDEVIPSPPQKDKSSSLAAQDAASSSSSQIDDDVSTPTSLFREKNRLTLRAYLRDLLNISRSVANSSTLQTFLLSNPTALTEEELQDAERRLFNDSVKNSGKDRFKKEMDARADEVMDSVKMFKSDISSKDGFKKMFSIIKDNETIDSLPERYMKVFEWARISFASTIYQTFVGSDTSSETFSGLKRIHALMPYFVLRSILRVSNPIAMVRGVIDLFLAQPFGQRSILQRMFSASIYEDIKQLESDIELTREKVSNDVLSDRIKQFVDAPREIQELYRNDAAEENTHIINIIFRSGDMPTLSPSDLQKMARGWETYARYEEERARNGVMYTDDGPDSEEGWLFMDLSYLLKLYTKLRDKEQLIEMIFEGVTAELLKDMVTIFYTPLAQVYKAANIVDSLYDLQMFIGDLIRTVEQVEERSQADPAGTVHIFVDLVKRHEGQFYSFVHKVHSKGEDMFDSFGSWIERFFDFLRDGMKSKISLEMLLPHSEAERKEIFKEVDELAIYHYKKKVMHEERMREKYIESQEDYDGKGESSEWVAGLVGSLGVDEVLTTEVTAAGENESEDGEEEEENINYPETGHMRTHTGEKPYECEICNESVSFYKLYWAIELTAPSSLEGHSLLSPITATNGIHSDLLNRHQSKCHAGHPLVPKKGQRQNRKANMSSAFDRQIQQIEAQKQKQQQKQENELNTQQDVNLSEPVLDLSSIKPDNDLNAFAQSLGQVYMQQQPPLTPSLLSTQPVNQSQPQVQPQAQPQSQTTNLSNFAAQTAAVWSQFFNNQQPSTLGTTNDNALKQIYEDQLNESQSNYLSTLPTNKPSTPSALPHTPLEFKLPISPQNQFVNKPKSPLYNADMQMLMKDFGVNGDDAQKQELEEHNMQDIWSQYLSIPMTANQQNQSQQQQQQENGKEFAVAAVNKSASDASNLKLNQPPLMKALHKHQQSLSDQYRLPMLSGPPGAARVAGEDLREYEQAVLNRKLPSLTLNPRFARYRRDNSPVNDEVQRRDQSKASVKRDLNTPNVPDDNKRYAFSLPTPLSPQPATDNKPRYNEQVAVRNF</sequence>
<evidence type="ECO:0000313" key="7">
    <source>
        <dbReference type="Proteomes" id="UP000309601"/>
    </source>
</evidence>
<feature type="compositionally biased region" description="Low complexity" evidence="1">
    <location>
        <begin position="280"/>
        <end position="294"/>
    </location>
</feature>
<dbReference type="Pfam" id="PF12825">
    <property type="entry name" value="DUF3818"/>
    <property type="match status" value="1"/>
</dbReference>
<name>A0AB38MWD5_9BASI</name>
<dbReference type="InterPro" id="IPR036236">
    <property type="entry name" value="Znf_C2H2_sf"/>
</dbReference>
<evidence type="ECO:0000256" key="1">
    <source>
        <dbReference type="SAM" id="MobiDB-lite"/>
    </source>
</evidence>
<dbReference type="Proteomes" id="UP000305362">
    <property type="component" value="Unassembled WGS sequence"/>
</dbReference>
<dbReference type="EMBL" id="SPRW01000020">
    <property type="protein sequence ID" value="TIC65532.1"/>
    <property type="molecule type" value="Genomic_DNA"/>
</dbReference>
<dbReference type="InterPro" id="IPR047168">
    <property type="entry name" value="LEC1-like"/>
</dbReference>
<dbReference type="EMBL" id="SPRV01000073">
    <property type="protein sequence ID" value="TIC58932.1"/>
    <property type="molecule type" value="Genomic_DNA"/>
</dbReference>
<comment type="caution">
    <text evidence="5">The sequence shown here is derived from an EMBL/GenBank/DDBJ whole genome shotgun (WGS) entry which is preliminary data.</text>
</comment>
<dbReference type="PANTHER" id="PTHR47185:SF1">
    <property type="entry name" value="PX DOMAIN-CONTAINING PROTEIN YPR097W"/>
    <property type="match status" value="1"/>
</dbReference>
<feature type="region of interest" description="Disordered" evidence="1">
    <location>
        <begin position="909"/>
        <end position="961"/>
    </location>
</feature>
<dbReference type="SUPFAM" id="SSF57667">
    <property type="entry name" value="beta-beta-alpha zinc fingers"/>
    <property type="match status" value="1"/>
</dbReference>
<dbReference type="InterPro" id="IPR024554">
    <property type="entry name" value="LEC1-like_C"/>
</dbReference>
<feature type="domain" description="PX" evidence="2">
    <location>
        <begin position="397"/>
        <end position="737"/>
    </location>
</feature>
<evidence type="ECO:0000313" key="6">
    <source>
        <dbReference type="Proteomes" id="UP000305362"/>
    </source>
</evidence>
<feature type="compositionally biased region" description="Basic and acidic residues" evidence="1">
    <location>
        <begin position="1255"/>
        <end position="1278"/>
    </location>
</feature>
<accession>A0AB38MWD5</accession>
<evidence type="ECO:0000313" key="4">
    <source>
        <dbReference type="EMBL" id="TIC58932.1"/>
    </source>
</evidence>
<evidence type="ECO:0008006" key="8">
    <source>
        <dbReference type="Google" id="ProtNLM"/>
    </source>
</evidence>
<feature type="region of interest" description="Disordered" evidence="1">
    <location>
        <begin position="1155"/>
        <end position="1174"/>
    </location>
</feature>
<proteinExistence type="predicted"/>
<evidence type="ECO:0000259" key="2">
    <source>
        <dbReference type="Pfam" id="PF12825"/>
    </source>
</evidence>
<organism evidence="5 7">
    <name type="scientific">Wallemia mellicola</name>
    <dbReference type="NCBI Taxonomy" id="1708541"/>
    <lineage>
        <taxon>Eukaryota</taxon>
        <taxon>Fungi</taxon>
        <taxon>Dikarya</taxon>
        <taxon>Basidiomycota</taxon>
        <taxon>Wallemiomycotina</taxon>
        <taxon>Wallemiomycetes</taxon>
        <taxon>Wallemiales</taxon>
        <taxon>Wallemiaceae</taxon>
        <taxon>Wallemia</taxon>
    </lineage>
</organism>
<reference evidence="6 7" key="1">
    <citation type="submission" date="2019-03" db="EMBL/GenBank/DDBJ databases">
        <title>Sequencing 25 genomes of Wallemia mellicola.</title>
        <authorList>
            <person name="Gostincar C."/>
        </authorList>
    </citation>
    <scope>NUCLEOTIDE SEQUENCE [LARGE SCALE GENOMIC DNA]</scope>
    <source>
        <strain evidence="5 7">EXF-1274</strain>
        <strain evidence="4 6">EXF-1277</strain>
    </source>
</reference>
<feature type="region of interest" description="Disordered" evidence="1">
    <location>
        <begin position="267"/>
        <end position="301"/>
    </location>
</feature>
<gene>
    <name evidence="5" type="ORF">E3Q02_02130</name>
    <name evidence="4" type="ORF">E3Q03_04053</name>
</gene>
<dbReference type="PANTHER" id="PTHR47185">
    <property type="entry name" value="PX DOMAIN-CONTAINING PROTEIN YPR097W"/>
    <property type="match status" value="1"/>
</dbReference>
<feature type="domain" description="PX-associated" evidence="3">
    <location>
        <begin position="33"/>
        <end position="154"/>
    </location>
</feature>
<feature type="region of interest" description="Disordered" evidence="1">
    <location>
        <begin position="1255"/>
        <end position="1310"/>
    </location>
</feature>
<feature type="compositionally biased region" description="Low complexity" evidence="1">
    <location>
        <begin position="1156"/>
        <end position="1167"/>
    </location>
</feature>
<evidence type="ECO:0000259" key="3">
    <source>
        <dbReference type="Pfam" id="PF12828"/>
    </source>
</evidence>
<dbReference type="Proteomes" id="UP000309601">
    <property type="component" value="Unassembled WGS sequence"/>
</dbReference>
<dbReference type="Gene3D" id="3.30.160.60">
    <property type="entry name" value="Classic Zinc Finger"/>
    <property type="match status" value="1"/>
</dbReference>
<dbReference type="InterPro" id="IPR024555">
    <property type="entry name" value="PX-associated"/>
</dbReference>